<evidence type="ECO:0000313" key="3">
    <source>
        <dbReference type="EMBL" id="GGG19309.1"/>
    </source>
</evidence>
<reference evidence="3" key="2">
    <citation type="submission" date="2020-09" db="EMBL/GenBank/DDBJ databases">
        <authorList>
            <person name="Sun Q."/>
            <person name="Zhou Y."/>
        </authorList>
    </citation>
    <scope>NUCLEOTIDE SEQUENCE</scope>
    <source>
        <strain evidence="3">CGMCC 1.15760</strain>
    </source>
</reference>
<dbReference type="PROSITE" id="PS50883">
    <property type="entry name" value="EAL"/>
    <property type="match status" value="1"/>
</dbReference>
<dbReference type="SUPFAM" id="SSF103190">
    <property type="entry name" value="Sensory domain-like"/>
    <property type="match status" value="1"/>
</dbReference>
<dbReference type="SMART" id="SM00052">
    <property type="entry name" value="EAL"/>
    <property type="match status" value="1"/>
</dbReference>
<proteinExistence type="predicted"/>
<dbReference type="InterPro" id="IPR050706">
    <property type="entry name" value="Cyclic-di-GMP_PDE-like"/>
</dbReference>
<protein>
    <submittedName>
        <fullName evidence="3">Diguanylate phosphodiesterase</fullName>
    </submittedName>
</protein>
<dbReference type="PANTHER" id="PTHR33121:SF82">
    <property type="entry name" value="SIGNAL TRANSDUCTION PROTEIN CONTAINING A EAL DOMAIN"/>
    <property type="match status" value="1"/>
</dbReference>
<dbReference type="RefSeq" id="WP_188614143.1">
    <property type="nucleotide sequence ID" value="NZ_BMJT01000003.1"/>
</dbReference>
<evidence type="ECO:0000313" key="4">
    <source>
        <dbReference type="Proteomes" id="UP000616608"/>
    </source>
</evidence>
<sequence length="400" mass="46478">MDAIDFLTNLSELNVQFQPIFSADEHIVVAYEARGEILIDGELHTIQPFIEDEDIPIEYRLDMELQFMKKALFAFQNFDEEVSLFLACHSTLLMEAYGEKHLAVLRTYLIDEELGRIVIETTERLEGQQVEQLQHVLKYFKTYGIKIAIAEVGSESHIEHVTQLEPNVLKISIAQLPYESWASQMDMIAAIGMIAHKIGASLFFTGIDTIYQLQFAWRNGGRYYQGSYLADYHYAPIVKDVHKARFKEDCQSFISSEKKLIERKLDALQAVEEQLTNVIKQTRLGDDKVSYLEALGKPLIDCAFRMYICNEDGFQTTPNVILQEGIWHVNYEAEQKNWSWRPYFLETLVKMRKENECVISAPYSDIETGELTRTFSTRMNDSEFLFIDLRHNYIFKHDLI</sequence>
<feature type="coiled-coil region" evidence="1">
    <location>
        <begin position="254"/>
        <end position="281"/>
    </location>
</feature>
<evidence type="ECO:0000259" key="2">
    <source>
        <dbReference type="PROSITE" id="PS50883"/>
    </source>
</evidence>
<dbReference type="CDD" id="cd01948">
    <property type="entry name" value="EAL"/>
    <property type="match status" value="1"/>
</dbReference>
<dbReference type="Gene3D" id="3.20.20.450">
    <property type="entry name" value="EAL domain"/>
    <property type="match status" value="1"/>
</dbReference>
<dbReference type="Gene3D" id="3.30.450.20">
    <property type="entry name" value="PAS domain"/>
    <property type="match status" value="1"/>
</dbReference>
<dbReference type="InterPro" id="IPR035919">
    <property type="entry name" value="EAL_sf"/>
</dbReference>
<dbReference type="PANTHER" id="PTHR33121">
    <property type="entry name" value="CYCLIC DI-GMP PHOSPHODIESTERASE PDEF"/>
    <property type="match status" value="1"/>
</dbReference>
<reference evidence="3" key="1">
    <citation type="journal article" date="2014" name="Int. J. Syst. Evol. Microbiol.">
        <title>Complete genome sequence of Corynebacterium casei LMG S-19264T (=DSM 44701T), isolated from a smear-ripened cheese.</title>
        <authorList>
            <consortium name="US DOE Joint Genome Institute (JGI-PGF)"/>
            <person name="Walter F."/>
            <person name="Albersmeier A."/>
            <person name="Kalinowski J."/>
            <person name="Ruckert C."/>
        </authorList>
    </citation>
    <scope>NUCLEOTIDE SEQUENCE</scope>
    <source>
        <strain evidence="3">CGMCC 1.15760</strain>
    </source>
</reference>
<dbReference type="SUPFAM" id="SSF141868">
    <property type="entry name" value="EAL domain-like"/>
    <property type="match status" value="1"/>
</dbReference>
<feature type="domain" description="EAL" evidence="2">
    <location>
        <begin position="1"/>
        <end position="246"/>
    </location>
</feature>
<keyword evidence="1" id="KW-0175">Coiled coil</keyword>
<gene>
    <name evidence="3" type="ORF">GCM10007425_12270</name>
</gene>
<dbReference type="InterPro" id="IPR029151">
    <property type="entry name" value="Sensor-like_sf"/>
</dbReference>
<keyword evidence="4" id="KW-1185">Reference proteome</keyword>
<accession>A0A917G2K7</accession>
<evidence type="ECO:0000256" key="1">
    <source>
        <dbReference type="SAM" id="Coils"/>
    </source>
</evidence>
<dbReference type="GO" id="GO:0071111">
    <property type="term" value="F:cyclic-guanylate-specific phosphodiesterase activity"/>
    <property type="evidence" value="ECO:0007669"/>
    <property type="project" value="InterPro"/>
</dbReference>
<dbReference type="Pfam" id="PF10388">
    <property type="entry name" value="YkuI_C"/>
    <property type="match status" value="1"/>
</dbReference>
<comment type="caution">
    <text evidence="3">The sequence shown here is derived from an EMBL/GenBank/DDBJ whole genome shotgun (WGS) entry which is preliminary data.</text>
</comment>
<dbReference type="Proteomes" id="UP000616608">
    <property type="component" value="Unassembled WGS sequence"/>
</dbReference>
<dbReference type="AlphaFoldDB" id="A0A917G2K7"/>
<organism evidence="3 4">
    <name type="scientific">Lysinibacillus alkalisoli</name>
    <dbReference type="NCBI Taxonomy" id="1911548"/>
    <lineage>
        <taxon>Bacteria</taxon>
        <taxon>Bacillati</taxon>
        <taxon>Bacillota</taxon>
        <taxon>Bacilli</taxon>
        <taxon>Bacillales</taxon>
        <taxon>Bacillaceae</taxon>
        <taxon>Lysinibacillus</taxon>
    </lineage>
</organism>
<dbReference type="EMBL" id="BMJT01000003">
    <property type="protein sequence ID" value="GGG19309.1"/>
    <property type="molecule type" value="Genomic_DNA"/>
</dbReference>
<dbReference type="Pfam" id="PF00563">
    <property type="entry name" value="EAL"/>
    <property type="match status" value="1"/>
</dbReference>
<dbReference type="InterPro" id="IPR018842">
    <property type="entry name" value="YkuI_C"/>
</dbReference>
<dbReference type="InterPro" id="IPR001633">
    <property type="entry name" value="EAL_dom"/>
</dbReference>
<name>A0A917G2K7_9BACI</name>